<comment type="similarity">
    <text evidence="2">Belongs to the LppX/LprAFG lipoprotein family.</text>
</comment>
<reference evidence="6 7" key="2">
    <citation type="journal article" date="2010" name="Stand. Genomic Sci.">
        <title>Complete genome sequence of Desulfohalobium retbaense type strain (HR(100)).</title>
        <authorList>
            <person name="Spring S."/>
            <person name="Nolan M."/>
            <person name="Lapidus A."/>
            <person name="Glavina Del Rio T."/>
            <person name="Copeland A."/>
            <person name="Tice H."/>
            <person name="Cheng J.F."/>
            <person name="Lucas S."/>
            <person name="Land M."/>
            <person name="Chen F."/>
            <person name="Bruce D."/>
            <person name="Goodwin L."/>
            <person name="Pitluck S."/>
            <person name="Ivanova N."/>
            <person name="Mavromatis K."/>
            <person name="Mikhailova N."/>
            <person name="Pati A."/>
            <person name="Chen A."/>
            <person name="Palaniappan K."/>
            <person name="Hauser L."/>
            <person name="Chang Y.J."/>
            <person name="Jeffries C.D."/>
            <person name="Munk C."/>
            <person name="Kiss H."/>
            <person name="Chain P."/>
            <person name="Han C."/>
            <person name="Brettin T."/>
            <person name="Detter J.C."/>
            <person name="Schuler E."/>
            <person name="Goker M."/>
            <person name="Rohde M."/>
            <person name="Bristow J."/>
            <person name="Eisen J.A."/>
            <person name="Markowitz V."/>
            <person name="Hugenholtz P."/>
            <person name="Kyrpides N.C."/>
            <person name="Klenk H.P."/>
        </authorList>
    </citation>
    <scope>NUCLEOTIDE SEQUENCE [LARGE SCALE GENOMIC DNA]</scope>
    <source>
        <strain evidence="7">ATCC 49802 / DSM 20745 / S 6022</strain>
    </source>
</reference>
<proteinExistence type="inferred from homology"/>
<evidence type="ECO:0000256" key="5">
    <source>
        <dbReference type="SAM" id="SignalP"/>
    </source>
</evidence>
<keyword evidence="4 5" id="KW-0732">Signal</keyword>
<comment type="subcellular location">
    <subcellularLocation>
        <location evidence="1">Cell envelope</location>
    </subcellularLocation>
</comment>
<gene>
    <name evidence="6" type="ordered locus">Sthe_1683</name>
</gene>
<dbReference type="Pfam" id="PF07161">
    <property type="entry name" value="LppX_LprAFG"/>
    <property type="match status" value="1"/>
</dbReference>
<dbReference type="CDD" id="cd16334">
    <property type="entry name" value="LppX-like"/>
    <property type="match status" value="1"/>
</dbReference>
<reference evidence="7" key="1">
    <citation type="submission" date="2009-11" db="EMBL/GenBank/DDBJ databases">
        <title>The complete chromosome 1 of Sphaerobacter thermophilus DSM 20745.</title>
        <authorList>
            <person name="Lucas S."/>
            <person name="Copeland A."/>
            <person name="Lapidus A."/>
            <person name="Glavina del Rio T."/>
            <person name="Dalin E."/>
            <person name="Tice H."/>
            <person name="Bruce D."/>
            <person name="Goodwin L."/>
            <person name="Pitluck S."/>
            <person name="Kyrpides N."/>
            <person name="Mavromatis K."/>
            <person name="Ivanova N."/>
            <person name="Mikhailova N."/>
            <person name="LaButti K.M."/>
            <person name="Clum A."/>
            <person name="Sun H.I."/>
            <person name="Brettin T."/>
            <person name="Detter J.C."/>
            <person name="Han C."/>
            <person name="Larimer F."/>
            <person name="Land M."/>
            <person name="Hauser L."/>
            <person name="Markowitz V."/>
            <person name="Cheng J.F."/>
            <person name="Hugenholtz P."/>
            <person name="Woyke T."/>
            <person name="Wu D."/>
            <person name="Steenblock K."/>
            <person name="Schneider S."/>
            <person name="Pukall R."/>
            <person name="Goeker M."/>
            <person name="Klenk H.P."/>
            <person name="Eisen J.A."/>
        </authorList>
    </citation>
    <scope>NUCLEOTIDE SEQUENCE [LARGE SCALE GENOMIC DNA]</scope>
    <source>
        <strain evidence="7">ATCC 49802 / DSM 20745 / S 6022</strain>
    </source>
</reference>
<evidence type="ECO:0000313" key="6">
    <source>
        <dbReference type="EMBL" id="ACZ39117.1"/>
    </source>
</evidence>
<dbReference type="InterPro" id="IPR029046">
    <property type="entry name" value="LolA/LolB/LppX"/>
</dbReference>
<evidence type="ECO:0008006" key="8">
    <source>
        <dbReference type="Google" id="ProtNLM"/>
    </source>
</evidence>
<protein>
    <recommendedName>
        <fullName evidence="8">LppX_LprAFG lipoprotein</fullName>
    </recommendedName>
</protein>
<dbReference type="EMBL" id="CP001823">
    <property type="protein sequence ID" value="ACZ39117.1"/>
    <property type="molecule type" value="Genomic_DNA"/>
</dbReference>
<evidence type="ECO:0000313" key="7">
    <source>
        <dbReference type="Proteomes" id="UP000002027"/>
    </source>
</evidence>
<evidence type="ECO:0000256" key="2">
    <source>
        <dbReference type="ARBA" id="ARBA00009194"/>
    </source>
</evidence>
<dbReference type="SUPFAM" id="SSF89392">
    <property type="entry name" value="Prokaryotic lipoproteins and lipoprotein localization factors"/>
    <property type="match status" value="1"/>
</dbReference>
<sequence>MRLVPLLRLLPVLLVAGLLLACGGSDEEPTPTPSPQGLIDAAANRFNELDTAHYTLTIDGDVYLDAQGMLALRGAEGDLQRPDRATAKADIGFAGTTLSVNVVALGQEQYMTNFLTGRWERAPEDLDYNPAVVFDSERGIPGVLRETRDVTLVGEESLDGTAAYHLRGVVPQASVAPMTGNAFQGDPIEFDLWIGRDTSDILKVVLHDTAAAQGATPATWTLVLSRHNEPVTIEKPAT</sequence>
<dbReference type="eggNOG" id="ENOG503012B">
    <property type="taxonomic scope" value="Bacteria"/>
</dbReference>
<dbReference type="PROSITE" id="PS51257">
    <property type="entry name" value="PROKAR_LIPOPROTEIN"/>
    <property type="match status" value="1"/>
</dbReference>
<evidence type="ECO:0000256" key="3">
    <source>
        <dbReference type="ARBA" id="ARBA00022475"/>
    </source>
</evidence>
<dbReference type="GO" id="GO:0030313">
    <property type="term" value="C:cell envelope"/>
    <property type="evidence" value="ECO:0007669"/>
    <property type="project" value="UniProtKB-SubCell"/>
</dbReference>
<keyword evidence="3" id="KW-0472">Membrane</keyword>
<dbReference type="RefSeq" id="WP_012872164.1">
    <property type="nucleotide sequence ID" value="NC_013523.1"/>
</dbReference>
<evidence type="ECO:0000256" key="4">
    <source>
        <dbReference type="ARBA" id="ARBA00022729"/>
    </source>
</evidence>
<dbReference type="STRING" id="479434.Sthe_1683"/>
<feature type="signal peptide" evidence="5">
    <location>
        <begin position="1"/>
        <end position="21"/>
    </location>
</feature>
<dbReference type="AlphaFoldDB" id="D1C4F0"/>
<feature type="chain" id="PRO_5003021062" description="LppX_LprAFG lipoprotein" evidence="5">
    <location>
        <begin position="22"/>
        <end position="238"/>
    </location>
</feature>
<dbReference type="Gene3D" id="2.50.20.20">
    <property type="match status" value="1"/>
</dbReference>
<evidence type="ECO:0000256" key="1">
    <source>
        <dbReference type="ARBA" id="ARBA00004196"/>
    </source>
</evidence>
<keyword evidence="3" id="KW-1003">Cell membrane</keyword>
<organism evidence="6 7">
    <name type="scientific">Sphaerobacter thermophilus (strain ATCC 49802 / DSM 20745 / KCCM 41009 / NCIMB 13125 / S 6022)</name>
    <dbReference type="NCBI Taxonomy" id="479434"/>
    <lineage>
        <taxon>Bacteria</taxon>
        <taxon>Pseudomonadati</taxon>
        <taxon>Thermomicrobiota</taxon>
        <taxon>Thermomicrobia</taxon>
        <taxon>Sphaerobacterales</taxon>
        <taxon>Sphaerobacterineae</taxon>
        <taxon>Sphaerobacteraceae</taxon>
        <taxon>Sphaerobacter</taxon>
    </lineage>
</organism>
<dbReference type="InterPro" id="IPR009830">
    <property type="entry name" value="LppX/LprAFG"/>
</dbReference>
<dbReference type="KEGG" id="sti:Sthe_1683"/>
<dbReference type="HOGENOM" id="CLU_1128190_0_0_0"/>
<accession>D1C4F0</accession>
<dbReference type="Proteomes" id="UP000002027">
    <property type="component" value="Chromosome 1"/>
</dbReference>
<name>D1C4F0_SPHTD</name>
<keyword evidence="7" id="KW-1185">Reference proteome</keyword>
<dbReference type="OrthoDB" id="151576at2"/>
<dbReference type="InParanoid" id="D1C4F0"/>